<keyword evidence="2" id="KW-1185">Reference proteome</keyword>
<proteinExistence type="predicted"/>
<accession>A0A9D4CYQ4</accession>
<sequence length="54" mass="6195">MDSPVSPIVANLFMEWLEQQAIATSPITCTPKLWKRYVDDILEIVKKGYVNQLT</sequence>
<evidence type="ECO:0000313" key="1">
    <source>
        <dbReference type="EMBL" id="KAH3734631.1"/>
    </source>
</evidence>
<protein>
    <recommendedName>
        <fullName evidence="3">Reverse transcriptase</fullName>
    </recommendedName>
</protein>
<dbReference type="AlphaFoldDB" id="A0A9D4CYQ4"/>
<name>A0A9D4CYQ4_DREPO</name>
<reference evidence="1" key="2">
    <citation type="submission" date="2020-11" db="EMBL/GenBank/DDBJ databases">
        <authorList>
            <person name="McCartney M.A."/>
            <person name="Auch B."/>
            <person name="Kono T."/>
            <person name="Mallez S."/>
            <person name="Becker A."/>
            <person name="Gohl D.M."/>
            <person name="Silverstein K.A.T."/>
            <person name="Koren S."/>
            <person name="Bechman K.B."/>
            <person name="Herman A."/>
            <person name="Abrahante J.E."/>
            <person name="Garbe J."/>
        </authorList>
    </citation>
    <scope>NUCLEOTIDE SEQUENCE</scope>
    <source>
        <strain evidence="1">Duluth1</strain>
        <tissue evidence="1">Whole animal</tissue>
    </source>
</reference>
<organism evidence="1 2">
    <name type="scientific">Dreissena polymorpha</name>
    <name type="common">Zebra mussel</name>
    <name type="synonym">Mytilus polymorpha</name>
    <dbReference type="NCBI Taxonomy" id="45954"/>
    <lineage>
        <taxon>Eukaryota</taxon>
        <taxon>Metazoa</taxon>
        <taxon>Spiralia</taxon>
        <taxon>Lophotrochozoa</taxon>
        <taxon>Mollusca</taxon>
        <taxon>Bivalvia</taxon>
        <taxon>Autobranchia</taxon>
        <taxon>Heteroconchia</taxon>
        <taxon>Euheterodonta</taxon>
        <taxon>Imparidentia</taxon>
        <taxon>Neoheterodontei</taxon>
        <taxon>Myida</taxon>
        <taxon>Dreissenoidea</taxon>
        <taxon>Dreissenidae</taxon>
        <taxon>Dreissena</taxon>
    </lineage>
</organism>
<gene>
    <name evidence="1" type="ORF">DPMN_041070</name>
</gene>
<evidence type="ECO:0008006" key="3">
    <source>
        <dbReference type="Google" id="ProtNLM"/>
    </source>
</evidence>
<evidence type="ECO:0000313" key="2">
    <source>
        <dbReference type="Proteomes" id="UP000828390"/>
    </source>
</evidence>
<dbReference type="EMBL" id="JAIWYP010000011">
    <property type="protein sequence ID" value="KAH3734631.1"/>
    <property type="molecule type" value="Genomic_DNA"/>
</dbReference>
<dbReference type="Proteomes" id="UP000828390">
    <property type="component" value="Unassembled WGS sequence"/>
</dbReference>
<comment type="caution">
    <text evidence="1">The sequence shown here is derived from an EMBL/GenBank/DDBJ whole genome shotgun (WGS) entry which is preliminary data.</text>
</comment>
<dbReference type="PANTHER" id="PTHR21301:SF11">
    <property type="entry name" value="GIY-YIG DOMAIN-CONTAINING PROTEIN"/>
    <property type="match status" value="1"/>
</dbReference>
<dbReference type="PANTHER" id="PTHR21301">
    <property type="entry name" value="REVERSE TRANSCRIPTASE"/>
    <property type="match status" value="1"/>
</dbReference>
<reference evidence="1" key="1">
    <citation type="journal article" date="2019" name="bioRxiv">
        <title>The Genome of the Zebra Mussel, Dreissena polymorpha: A Resource for Invasive Species Research.</title>
        <authorList>
            <person name="McCartney M.A."/>
            <person name="Auch B."/>
            <person name="Kono T."/>
            <person name="Mallez S."/>
            <person name="Zhang Y."/>
            <person name="Obille A."/>
            <person name="Becker A."/>
            <person name="Abrahante J.E."/>
            <person name="Garbe J."/>
            <person name="Badalamenti J.P."/>
            <person name="Herman A."/>
            <person name="Mangelson H."/>
            <person name="Liachko I."/>
            <person name="Sullivan S."/>
            <person name="Sone E.D."/>
            <person name="Koren S."/>
            <person name="Silverstein K.A.T."/>
            <person name="Beckman K.B."/>
            <person name="Gohl D.M."/>
        </authorList>
    </citation>
    <scope>NUCLEOTIDE SEQUENCE</scope>
    <source>
        <strain evidence="1">Duluth1</strain>
        <tissue evidence="1">Whole animal</tissue>
    </source>
</reference>